<feature type="transmembrane region" description="Helical" evidence="1">
    <location>
        <begin position="75"/>
        <end position="96"/>
    </location>
</feature>
<comment type="caution">
    <text evidence="2">The sequence shown here is derived from an EMBL/GenBank/DDBJ whole genome shotgun (WGS) entry which is preliminary data.</text>
</comment>
<keyword evidence="1" id="KW-1133">Transmembrane helix</keyword>
<reference evidence="2 3" key="1">
    <citation type="submission" date="2022-02" db="EMBL/GenBank/DDBJ databases">
        <title>Genome of Erysipelotrichaceae sp. nov. NSJ-176 isolated from human feces.</title>
        <authorList>
            <person name="Abdugheni R."/>
        </authorList>
    </citation>
    <scope>NUCLEOTIDE SEQUENCE [LARGE SCALE GENOMIC DNA]</scope>
    <source>
        <strain evidence="2 3">NSJ-176</strain>
    </source>
</reference>
<proteinExistence type="predicted"/>
<evidence type="ECO:0000313" key="2">
    <source>
        <dbReference type="EMBL" id="MCH4286758.1"/>
    </source>
</evidence>
<dbReference type="EMBL" id="JAKVPQ010000015">
    <property type="protein sequence ID" value="MCH4286758.1"/>
    <property type="molecule type" value="Genomic_DNA"/>
</dbReference>
<keyword evidence="1" id="KW-0472">Membrane</keyword>
<feature type="transmembrane region" description="Helical" evidence="1">
    <location>
        <begin position="45"/>
        <end position="63"/>
    </location>
</feature>
<dbReference type="RefSeq" id="WP_233509466.1">
    <property type="nucleotide sequence ID" value="NZ_JAKVPQ010000015.1"/>
</dbReference>
<gene>
    <name evidence="2" type="ORF">LQE99_16685</name>
</gene>
<evidence type="ECO:0000256" key="1">
    <source>
        <dbReference type="SAM" id="Phobius"/>
    </source>
</evidence>
<evidence type="ECO:0000313" key="3">
    <source>
        <dbReference type="Proteomes" id="UP001202402"/>
    </source>
</evidence>
<keyword evidence="1" id="KW-0812">Transmembrane</keyword>
<keyword evidence="3" id="KW-1185">Reference proteome</keyword>
<dbReference type="Proteomes" id="UP001202402">
    <property type="component" value="Unassembled WGS sequence"/>
</dbReference>
<accession>A0ABS9RAS6</accession>
<name>A0ABS9RAS6_9FIRM</name>
<protein>
    <submittedName>
        <fullName evidence="2">Uncharacterized protein</fullName>
    </submittedName>
</protein>
<sequence length="104" mass="11725">MMKIYTCPHCKTAIRLKLFFGNAHLKCPNCGCEYQMTMQSTKLRMLEPFVAVGIAVSTSLLFLKGKTIDIKTLYILGVSFLLASFMDMLLVHIGLLKYEKKVDG</sequence>
<organism evidence="2 3">
    <name type="scientific">Amedibacillus hominis</name>
    <dbReference type="NCBI Taxonomy" id="2897776"/>
    <lineage>
        <taxon>Bacteria</taxon>
        <taxon>Bacillati</taxon>
        <taxon>Bacillota</taxon>
        <taxon>Erysipelotrichia</taxon>
        <taxon>Erysipelotrichales</taxon>
        <taxon>Erysipelotrichaceae</taxon>
        <taxon>Amedibacillus</taxon>
    </lineage>
</organism>